<name>A0A8J3YD84_9ACTN</name>
<evidence type="ECO:0008006" key="3">
    <source>
        <dbReference type="Google" id="ProtNLM"/>
    </source>
</evidence>
<dbReference type="AlphaFoldDB" id="A0A8J3YD84"/>
<keyword evidence="2" id="KW-1185">Reference proteome</keyword>
<comment type="caution">
    <text evidence="1">The sequence shown here is derived from an EMBL/GenBank/DDBJ whole genome shotgun (WGS) entry which is preliminary data.</text>
</comment>
<dbReference type="SUPFAM" id="SSF53335">
    <property type="entry name" value="S-adenosyl-L-methionine-dependent methyltransferases"/>
    <property type="match status" value="1"/>
</dbReference>
<dbReference type="InterPro" id="IPR029063">
    <property type="entry name" value="SAM-dependent_MTases_sf"/>
</dbReference>
<accession>A0A8J3YD84</accession>
<dbReference type="Proteomes" id="UP000652013">
    <property type="component" value="Unassembled WGS sequence"/>
</dbReference>
<gene>
    <name evidence="1" type="ORF">Sya03_51770</name>
</gene>
<dbReference type="CDD" id="cd02440">
    <property type="entry name" value="AdoMet_MTases"/>
    <property type="match status" value="1"/>
</dbReference>
<evidence type="ECO:0000313" key="2">
    <source>
        <dbReference type="Proteomes" id="UP000652013"/>
    </source>
</evidence>
<reference evidence="1" key="1">
    <citation type="submission" date="2021-01" db="EMBL/GenBank/DDBJ databases">
        <title>Whole genome shotgun sequence of Spirilliplanes yamanashiensis NBRC 15828.</title>
        <authorList>
            <person name="Komaki H."/>
            <person name="Tamura T."/>
        </authorList>
    </citation>
    <scope>NUCLEOTIDE SEQUENCE</scope>
    <source>
        <strain evidence="1">NBRC 15828</strain>
    </source>
</reference>
<protein>
    <recommendedName>
        <fullName evidence="3">Methyltransferase</fullName>
    </recommendedName>
</protein>
<proteinExistence type="predicted"/>
<sequence length="251" mass="27245">MLRAVPVIDYYGAKGWGGRPAADLLPRQVVARDLIARALTGLPGGTVLDVGCGDGSFLDTVATHVGNPALHWIGVDYSDHQLAKAAALPHEFHRCDLDQGIPLPDASADLVYATEVIEHLTDPDLLVDECARVLRPGGRLVLTTPNLHAWFNRLLFPAGIQPVFYETSSRSTAVGAGPLRALKQDTLPVGHLRLFNRRALLDLVAQSGLRPELVRGARFHAVPRPLWWLDGLLSRRASLASILVLQATKPH</sequence>
<evidence type="ECO:0000313" key="1">
    <source>
        <dbReference type="EMBL" id="GIJ05825.1"/>
    </source>
</evidence>
<dbReference type="EMBL" id="BOOY01000036">
    <property type="protein sequence ID" value="GIJ05825.1"/>
    <property type="molecule type" value="Genomic_DNA"/>
</dbReference>
<organism evidence="1 2">
    <name type="scientific">Spirilliplanes yamanashiensis</name>
    <dbReference type="NCBI Taxonomy" id="42233"/>
    <lineage>
        <taxon>Bacteria</taxon>
        <taxon>Bacillati</taxon>
        <taxon>Actinomycetota</taxon>
        <taxon>Actinomycetes</taxon>
        <taxon>Micromonosporales</taxon>
        <taxon>Micromonosporaceae</taxon>
        <taxon>Spirilliplanes</taxon>
    </lineage>
</organism>
<dbReference type="PANTHER" id="PTHR43591">
    <property type="entry name" value="METHYLTRANSFERASE"/>
    <property type="match status" value="1"/>
</dbReference>
<dbReference type="Gene3D" id="3.40.50.150">
    <property type="entry name" value="Vaccinia Virus protein VP39"/>
    <property type="match status" value="1"/>
</dbReference>
<dbReference type="Pfam" id="PF13489">
    <property type="entry name" value="Methyltransf_23"/>
    <property type="match status" value="1"/>
</dbReference>